<keyword evidence="3" id="KW-1185">Reference proteome</keyword>
<feature type="compositionally biased region" description="Low complexity" evidence="1">
    <location>
        <begin position="274"/>
        <end position="286"/>
    </location>
</feature>
<dbReference type="PANTHER" id="PTHR15708:SF4">
    <property type="entry name" value="FI21477P1-RELATED"/>
    <property type="match status" value="1"/>
</dbReference>
<evidence type="ECO:0000256" key="1">
    <source>
        <dbReference type="SAM" id="MobiDB-lite"/>
    </source>
</evidence>
<feature type="region of interest" description="Disordered" evidence="1">
    <location>
        <begin position="269"/>
        <end position="386"/>
    </location>
</feature>
<reference evidence="4" key="1">
    <citation type="submission" date="2025-08" db="UniProtKB">
        <authorList>
            <consortium name="RefSeq"/>
        </authorList>
    </citation>
    <scope>IDENTIFICATION</scope>
</reference>
<feature type="compositionally biased region" description="Low complexity" evidence="1">
    <location>
        <begin position="359"/>
        <end position="377"/>
    </location>
</feature>
<dbReference type="InterPro" id="IPR030127">
    <property type="entry name" value="MTSS1/MTSS2"/>
</dbReference>
<evidence type="ECO:0000313" key="3">
    <source>
        <dbReference type="Proteomes" id="UP000695022"/>
    </source>
</evidence>
<dbReference type="SUPFAM" id="SSF103657">
    <property type="entry name" value="BAR/IMD domain-like"/>
    <property type="match status" value="1"/>
</dbReference>
<name>A0ABM1EH82_PRICU</name>
<feature type="compositionally biased region" description="Basic and acidic residues" evidence="1">
    <location>
        <begin position="301"/>
        <end position="321"/>
    </location>
</feature>
<organism evidence="3 4">
    <name type="scientific">Priapulus caudatus</name>
    <name type="common">Priapulid worm</name>
    <dbReference type="NCBI Taxonomy" id="37621"/>
    <lineage>
        <taxon>Eukaryota</taxon>
        <taxon>Metazoa</taxon>
        <taxon>Ecdysozoa</taxon>
        <taxon>Scalidophora</taxon>
        <taxon>Priapulida</taxon>
        <taxon>Priapulimorpha</taxon>
        <taxon>Priapulimorphida</taxon>
        <taxon>Priapulidae</taxon>
        <taxon>Priapulus</taxon>
    </lineage>
</organism>
<dbReference type="GeneID" id="106812237"/>
<proteinExistence type="predicted"/>
<evidence type="ECO:0000313" key="4">
    <source>
        <dbReference type="RefSeq" id="XP_014671553.1"/>
    </source>
</evidence>
<protein>
    <submittedName>
        <fullName evidence="4">MTSS1-like protein</fullName>
    </submittedName>
</protein>
<sequence>MSDQFVMDINNLNTLDKECSALGGLFQTVMSDMKAGYPVWEDLAAKALKLHSSMKATSIAATAFLDSFQKVADMATNTKGATRDIGTALTRLCMRQRSIEAKMRQFTTAVVENLVGPLQDRMEDWKKMAAQLDKDHAKEYKKARHEIKKLSTDTVRLQKKVKKGSTDKQKQLQCHLQNVSDKYLLLEETEKNAVRQAMIEERNRFCLFVNSVRPVVDVELEMLSEITHLEEIMEALKKHTAEPKSLPDMSEQVIRDVRGSESTTSFFQASLQEASSTGSSNASTPSSPYPPVMTWPAWPEGLERGMPERPHTISSPYEHHQAPSRPPLTSQTFEPPDKIMERSMSTPTNSLPRPERRTSSSSQNSTSSKEQQQQQPQVRLNKGASL</sequence>
<accession>A0ABM1EH82</accession>
<feature type="domain" description="IMD" evidence="2">
    <location>
        <begin position="10"/>
        <end position="260"/>
    </location>
</feature>
<evidence type="ECO:0000259" key="2">
    <source>
        <dbReference type="PROSITE" id="PS51338"/>
    </source>
</evidence>
<gene>
    <name evidence="4" type="primary">LOC106812237</name>
</gene>
<dbReference type="PROSITE" id="PS51338">
    <property type="entry name" value="IMD"/>
    <property type="match status" value="1"/>
</dbReference>
<dbReference type="RefSeq" id="XP_014671553.1">
    <property type="nucleotide sequence ID" value="XM_014816067.1"/>
</dbReference>
<dbReference type="InterPro" id="IPR013606">
    <property type="entry name" value="I-BAR_dom"/>
</dbReference>
<dbReference type="InterPro" id="IPR027267">
    <property type="entry name" value="AH/BAR_dom_sf"/>
</dbReference>
<dbReference type="PANTHER" id="PTHR15708">
    <property type="entry name" value="ACTIN BUNDLING/MISSING IN METASTASIS-RELATED"/>
    <property type="match status" value="1"/>
</dbReference>
<dbReference type="Pfam" id="PF08397">
    <property type="entry name" value="IMD"/>
    <property type="match status" value="1"/>
</dbReference>
<dbReference type="Proteomes" id="UP000695022">
    <property type="component" value="Unplaced"/>
</dbReference>
<dbReference type="Gene3D" id="1.20.1270.60">
    <property type="entry name" value="Arfaptin homology (AH) domain/BAR domain"/>
    <property type="match status" value="1"/>
</dbReference>